<keyword evidence="14" id="KW-1185">Reference proteome</keyword>
<sequence length="902" mass="101734">MLRNIFFCFTVIGCALLIPITTIGGQHPYDSYADVATLLKLTPQYIFGTTFWAWVVIAYLFEAIVCGFIYHNYRAVLGLRRAYFRTSEYRNSLHSRTLLVRHLPQATRTDEGVARIASSIKDTGEIPRASVARNVKELPTLIDQHDKTIIRLEAVLARYLRNPDRLPPSRPMIKPYKDDQHAYPAKVDAIDYLSIRARRLEVQIKHVRESLEKRNSMPYGFASYSHIEDAHATAYAAQQAGGDAKSITLAPKPTDLLWRNLAMTKSTRRTRMFWDGLWMVLLTVAYIPLNILSSVFLSNFSHIGILWSGFQTNLYAHPVAWGIAQGITAPLFQFLIFLALPTLFRRLYNHSGDISKTSRERHVASRLYAFFVFNSLFVFSVFGSAFQFVAAVVRAQDASVWDAIKHQHPFTNFMAGLCNVSTFWLTYQLQQNLSAAIDIAQLWPLIVRWFRRKFSDPTPRQMIALSAPQPFDYASYYNTYMFIGTVGMVFGVLQPLIFPITAFYLVIELYFKRYMLQYICFTKNESGGVFWRTIVNRMLFAILLANAVVALIVGSQGVGAQAFISDAAANAGMLYAMIPLPFLLFGFKWYLSHTFDNKMRYVSIASIHDLEKSTDVERPGGRKDRVAVKFGHPALYKKLLAPMVHAKSEHMLKEILKHEAHSSASRQGFLHTDSFGYSDVYNGDATQAPERIPVGPNSVPFEFVQEGDLDFQNFKRRAEFRDQFGGDGELYGRPGDSMTASRPGTPSTMANTFMGIDEVPYKGSPRPTSTDSRRPSQTILAQHTPRKSSAADIDAPLLSGRNTPDPYPRPSRDGRATPDLNPHTRSPITTSLVAGTSSPEHSPYRTHRPTQSGTYTAVRSESPHDTGRNESSRLSAIDVPTPSLERDDIFRAGERAVRRKPI</sequence>
<name>A0A6A6WLN6_9PEZI</name>
<dbReference type="InterPro" id="IPR045122">
    <property type="entry name" value="Csc1-like"/>
</dbReference>
<feature type="transmembrane region" description="Helical" evidence="8">
    <location>
        <begin position="365"/>
        <end position="393"/>
    </location>
</feature>
<dbReference type="Pfam" id="PF02714">
    <property type="entry name" value="RSN1_7TM"/>
    <property type="match status" value="1"/>
</dbReference>
<dbReference type="RefSeq" id="XP_033605552.1">
    <property type="nucleotide sequence ID" value="XM_033743093.1"/>
</dbReference>
<feature type="domain" description="CSC1/OSCA1-like cytosolic" evidence="12">
    <location>
        <begin position="95"/>
        <end position="260"/>
    </location>
</feature>
<feature type="transmembrane region" description="Helical" evidence="8">
    <location>
        <begin position="480"/>
        <end position="507"/>
    </location>
</feature>
<organism evidence="13 14">
    <name type="scientific">Pseudovirgaria hyperparasitica</name>
    <dbReference type="NCBI Taxonomy" id="470096"/>
    <lineage>
        <taxon>Eukaryota</taxon>
        <taxon>Fungi</taxon>
        <taxon>Dikarya</taxon>
        <taxon>Ascomycota</taxon>
        <taxon>Pezizomycotina</taxon>
        <taxon>Dothideomycetes</taxon>
        <taxon>Dothideomycetes incertae sedis</taxon>
        <taxon>Acrospermales</taxon>
        <taxon>Acrospermaceae</taxon>
        <taxon>Pseudovirgaria</taxon>
    </lineage>
</organism>
<gene>
    <name evidence="13" type="ORF">EJ05DRAFT_472038</name>
</gene>
<comment type="similarity">
    <text evidence="2">Belongs to the CSC1 (TC 1.A.17) family.</text>
</comment>
<evidence type="ECO:0000256" key="3">
    <source>
        <dbReference type="ARBA" id="ARBA00022448"/>
    </source>
</evidence>
<evidence type="ECO:0000256" key="1">
    <source>
        <dbReference type="ARBA" id="ARBA00004141"/>
    </source>
</evidence>
<evidence type="ECO:0000259" key="11">
    <source>
        <dbReference type="Pfam" id="PF13967"/>
    </source>
</evidence>
<feature type="compositionally biased region" description="Polar residues" evidence="7">
    <location>
        <begin position="849"/>
        <end position="859"/>
    </location>
</feature>
<keyword evidence="3" id="KW-0813">Transport</keyword>
<evidence type="ECO:0000259" key="10">
    <source>
        <dbReference type="Pfam" id="PF02714"/>
    </source>
</evidence>
<feature type="compositionally biased region" description="Polar residues" evidence="7">
    <location>
        <begin position="766"/>
        <end position="781"/>
    </location>
</feature>
<dbReference type="GO" id="GO:0005886">
    <property type="term" value="C:plasma membrane"/>
    <property type="evidence" value="ECO:0007669"/>
    <property type="project" value="TreeGrafter"/>
</dbReference>
<feature type="compositionally biased region" description="Polar residues" evidence="7">
    <location>
        <begin position="738"/>
        <end position="751"/>
    </location>
</feature>
<feature type="transmembrane region" description="Helical" evidence="8">
    <location>
        <begin position="572"/>
        <end position="591"/>
    </location>
</feature>
<evidence type="ECO:0000256" key="6">
    <source>
        <dbReference type="ARBA" id="ARBA00023136"/>
    </source>
</evidence>
<evidence type="ECO:0000313" key="13">
    <source>
        <dbReference type="EMBL" id="KAF2763101.1"/>
    </source>
</evidence>
<feature type="chain" id="PRO_5025589323" description="DUF221-domain-containing protein" evidence="9">
    <location>
        <begin position="26"/>
        <end position="902"/>
    </location>
</feature>
<feature type="compositionally biased region" description="Basic and acidic residues" evidence="7">
    <location>
        <begin position="861"/>
        <end position="871"/>
    </location>
</feature>
<dbReference type="PANTHER" id="PTHR13018:SF149">
    <property type="entry name" value="DOMAIN PROTEIN, PUTATIVE (AFU_ORTHOLOGUE AFUA_3G11660)-RELATED"/>
    <property type="match status" value="1"/>
</dbReference>
<evidence type="ECO:0000313" key="14">
    <source>
        <dbReference type="Proteomes" id="UP000799437"/>
    </source>
</evidence>
<evidence type="ECO:0000256" key="7">
    <source>
        <dbReference type="SAM" id="MobiDB-lite"/>
    </source>
</evidence>
<reference evidence="13" key="1">
    <citation type="journal article" date="2020" name="Stud. Mycol.">
        <title>101 Dothideomycetes genomes: a test case for predicting lifestyles and emergence of pathogens.</title>
        <authorList>
            <person name="Haridas S."/>
            <person name="Albert R."/>
            <person name="Binder M."/>
            <person name="Bloem J."/>
            <person name="Labutti K."/>
            <person name="Salamov A."/>
            <person name="Andreopoulos B."/>
            <person name="Baker S."/>
            <person name="Barry K."/>
            <person name="Bills G."/>
            <person name="Bluhm B."/>
            <person name="Cannon C."/>
            <person name="Castanera R."/>
            <person name="Culley D."/>
            <person name="Daum C."/>
            <person name="Ezra D."/>
            <person name="Gonzalez J."/>
            <person name="Henrissat B."/>
            <person name="Kuo A."/>
            <person name="Liang C."/>
            <person name="Lipzen A."/>
            <person name="Lutzoni F."/>
            <person name="Magnuson J."/>
            <person name="Mondo S."/>
            <person name="Nolan M."/>
            <person name="Ohm R."/>
            <person name="Pangilinan J."/>
            <person name="Park H.-J."/>
            <person name="Ramirez L."/>
            <person name="Alfaro M."/>
            <person name="Sun H."/>
            <person name="Tritt A."/>
            <person name="Yoshinaga Y."/>
            <person name="Zwiers L.-H."/>
            <person name="Turgeon B."/>
            <person name="Goodwin S."/>
            <person name="Spatafora J."/>
            <person name="Crous P."/>
            <person name="Grigoriev I."/>
        </authorList>
    </citation>
    <scope>NUCLEOTIDE SEQUENCE</scope>
    <source>
        <strain evidence="13">CBS 121739</strain>
    </source>
</reference>
<feature type="signal peptide" evidence="9">
    <location>
        <begin position="1"/>
        <end position="25"/>
    </location>
</feature>
<dbReference type="OrthoDB" id="2150324at2759"/>
<dbReference type="GO" id="GO:0005227">
    <property type="term" value="F:calcium-activated cation channel activity"/>
    <property type="evidence" value="ECO:0007669"/>
    <property type="project" value="InterPro"/>
</dbReference>
<feature type="domain" description="CSC1/OSCA1-like N-terminal transmembrane" evidence="11">
    <location>
        <begin position="1"/>
        <end position="71"/>
    </location>
</feature>
<comment type="subcellular location">
    <subcellularLocation>
        <location evidence="1">Membrane</location>
        <topology evidence="1">Multi-pass membrane protein</topology>
    </subcellularLocation>
</comment>
<feature type="compositionally biased region" description="Polar residues" evidence="7">
    <location>
        <begin position="823"/>
        <end position="840"/>
    </location>
</feature>
<dbReference type="GeneID" id="54484147"/>
<keyword evidence="5 8" id="KW-1133">Transmembrane helix</keyword>
<keyword evidence="9" id="KW-0732">Signal</keyword>
<evidence type="ECO:0000256" key="2">
    <source>
        <dbReference type="ARBA" id="ARBA00007779"/>
    </source>
</evidence>
<keyword evidence="6 8" id="KW-0472">Membrane</keyword>
<dbReference type="Pfam" id="PF14703">
    <property type="entry name" value="PHM7_cyt"/>
    <property type="match status" value="1"/>
</dbReference>
<feature type="transmembrane region" description="Helical" evidence="8">
    <location>
        <begin position="49"/>
        <end position="71"/>
    </location>
</feature>
<keyword evidence="4 8" id="KW-0812">Transmembrane</keyword>
<dbReference type="Proteomes" id="UP000799437">
    <property type="component" value="Unassembled WGS sequence"/>
</dbReference>
<feature type="region of interest" description="Disordered" evidence="7">
    <location>
        <begin position="724"/>
        <end position="882"/>
    </location>
</feature>
<feature type="transmembrane region" description="Helical" evidence="8">
    <location>
        <begin position="277"/>
        <end position="300"/>
    </location>
</feature>
<feature type="domain" description="CSC1/OSCA1-like 7TM region" evidence="10">
    <location>
        <begin position="277"/>
        <end position="551"/>
    </location>
</feature>
<feature type="transmembrane region" description="Helical" evidence="8">
    <location>
        <begin position="320"/>
        <end position="344"/>
    </location>
</feature>
<accession>A0A6A6WLN6</accession>
<evidence type="ECO:0000259" key="12">
    <source>
        <dbReference type="Pfam" id="PF14703"/>
    </source>
</evidence>
<evidence type="ECO:0000256" key="4">
    <source>
        <dbReference type="ARBA" id="ARBA00022692"/>
    </source>
</evidence>
<feature type="transmembrane region" description="Helical" evidence="8">
    <location>
        <begin position="539"/>
        <end position="560"/>
    </location>
</feature>
<evidence type="ECO:0000256" key="9">
    <source>
        <dbReference type="SAM" id="SignalP"/>
    </source>
</evidence>
<dbReference type="InterPro" id="IPR003864">
    <property type="entry name" value="CSC1/OSCA1-like_7TM"/>
</dbReference>
<dbReference type="AlphaFoldDB" id="A0A6A6WLN6"/>
<dbReference type="Pfam" id="PF13967">
    <property type="entry name" value="RSN1_TM"/>
    <property type="match status" value="1"/>
</dbReference>
<protein>
    <recommendedName>
        <fullName evidence="15">DUF221-domain-containing protein</fullName>
    </recommendedName>
</protein>
<dbReference type="InterPro" id="IPR027815">
    <property type="entry name" value="CSC1/OSCA1-like_cyt"/>
</dbReference>
<dbReference type="InterPro" id="IPR032880">
    <property type="entry name" value="CSC1/OSCA1-like_N"/>
</dbReference>
<proteinExistence type="inferred from homology"/>
<dbReference type="PANTHER" id="PTHR13018">
    <property type="entry name" value="PROBABLE MEMBRANE PROTEIN DUF221-RELATED"/>
    <property type="match status" value="1"/>
</dbReference>
<evidence type="ECO:0008006" key="15">
    <source>
        <dbReference type="Google" id="ProtNLM"/>
    </source>
</evidence>
<evidence type="ECO:0000256" key="5">
    <source>
        <dbReference type="ARBA" id="ARBA00022989"/>
    </source>
</evidence>
<dbReference type="EMBL" id="ML996565">
    <property type="protein sequence ID" value="KAF2763101.1"/>
    <property type="molecule type" value="Genomic_DNA"/>
</dbReference>
<evidence type="ECO:0000256" key="8">
    <source>
        <dbReference type="SAM" id="Phobius"/>
    </source>
</evidence>